<dbReference type="EMBL" id="JAPEIS010000017">
    <property type="protein sequence ID" value="KAJ8058060.1"/>
    <property type="molecule type" value="Genomic_DNA"/>
</dbReference>
<organism evidence="2 3">
    <name type="scientific">Sclerotinia nivalis</name>
    <dbReference type="NCBI Taxonomy" id="352851"/>
    <lineage>
        <taxon>Eukaryota</taxon>
        <taxon>Fungi</taxon>
        <taxon>Dikarya</taxon>
        <taxon>Ascomycota</taxon>
        <taxon>Pezizomycotina</taxon>
        <taxon>Leotiomycetes</taxon>
        <taxon>Helotiales</taxon>
        <taxon>Sclerotiniaceae</taxon>
        <taxon>Sclerotinia</taxon>
    </lineage>
</organism>
<reference evidence="2" key="1">
    <citation type="submission" date="2022-11" db="EMBL/GenBank/DDBJ databases">
        <title>Genome Resource of Sclerotinia nivalis Strain SnTB1, a Plant Pathogen Isolated from American Ginseng.</title>
        <authorList>
            <person name="Fan S."/>
        </authorList>
    </citation>
    <scope>NUCLEOTIDE SEQUENCE</scope>
    <source>
        <strain evidence="2">SnTB1</strain>
    </source>
</reference>
<dbReference type="AlphaFoldDB" id="A0A9X0A890"/>
<accession>A0A9X0A890</accession>
<name>A0A9X0A890_9HELO</name>
<protein>
    <submittedName>
        <fullName evidence="2">Uncharacterized protein</fullName>
    </submittedName>
</protein>
<evidence type="ECO:0000313" key="2">
    <source>
        <dbReference type="EMBL" id="KAJ8058060.1"/>
    </source>
</evidence>
<evidence type="ECO:0000256" key="1">
    <source>
        <dbReference type="SAM" id="MobiDB-lite"/>
    </source>
</evidence>
<feature type="compositionally biased region" description="Polar residues" evidence="1">
    <location>
        <begin position="85"/>
        <end position="104"/>
    </location>
</feature>
<sequence>MTGRPRMITLILSHIENTAKDSQQQAGHASQGVTTTAACRMPGNSENSGKRRESRNSPRDRPLKTKYISAENAHREWSEKGTSLEVLSQGDSETVPTKLPTQKS</sequence>
<dbReference type="Proteomes" id="UP001152300">
    <property type="component" value="Unassembled WGS sequence"/>
</dbReference>
<gene>
    <name evidence="2" type="ORF">OCU04_012919</name>
</gene>
<feature type="region of interest" description="Disordered" evidence="1">
    <location>
        <begin position="19"/>
        <end position="104"/>
    </location>
</feature>
<evidence type="ECO:0000313" key="3">
    <source>
        <dbReference type="Proteomes" id="UP001152300"/>
    </source>
</evidence>
<feature type="compositionally biased region" description="Basic and acidic residues" evidence="1">
    <location>
        <begin position="48"/>
        <end position="63"/>
    </location>
</feature>
<proteinExistence type="predicted"/>
<keyword evidence="3" id="KW-1185">Reference proteome</keyword>
<feature type="compositionally biased region" description="Polar residues" evidence="1">
    <location>
        <begin position="20"/>
        <end position="37"/>
    </location>
</feature>
<comment type="caution">
    <text evidence="2">The sequence shown here is derived from an EMBL/GenBank/DDBJ whole genome shotgun (WGS) entry which is preliminary data.</text>
</comment>